<dbReference type="GO" id="GO:0046872">
    <property type="term" value="F:metal ion binding"/>
    <property type="evidence" value="ECO:0007669"/>
    <property type="project" value="UniProtKB-KW"/>
</dbReference>
<dbReference type="InterPro" id="IPR014395">
    <property type="entry name" value="Pen/GL7ACA/AHL_acylase"/>
</dbReference>
<comment type="caution">
    <text evidence="7">The sequence shown here is derived from an EMBL/GenBank/DDBJ whole genome shotgun (WGS) entry which is preliminary data.</text>
</comment>
<dbReference type="GO" id="GO:0016811">
    <property type="term" value="F:hydrolase activity, acting on carbon-nitrogen (but not peptide) bonds, in linear amides"/>
    <property type="evidence" value="ECO:0007669"/>
    <property type="project" value="InterPro"/>
</dbReference>
<evidence type="ECO:0000256" key="6">
    <source>
        <dbReference type="PIRSR" id="PIRSR001227-2"/>
    </source>
</evidence>
<dbReference type="Gene3D" id="2.30.120.10">
    <property type="match status" value="1"/>
</dbReference>
<reference evidence="7 8" key="1">
    <citation type="journal article" date="2016" name="Nat. Commun.">
        <title>Thousands of microbial genomes shed light on interconnected biogeochemical processes in an aquifer system.</title>
        <authorList>
            <person name="Anantharaman K."/>
            <person name="Brown C.T."/>
            <person name="Hug L.A."/>
            <person name="Sharon I."/>
            <person name="Castelle C.J."/>
            <person name="Probst A.J."/>
            <person name="Thomas B.C."/>
            <person name="Singh A."/>
            <person name="Wilkins M.J."/>
            <person name="Karaoz U."/>
            <person name="Brodie E.L."/>
            <person name="Williams K.H."/>
            <person name="Hubbard S.S."/>
            <person name="Banfield J.F."/>
        </authorList>
    </citation>
    <scope>NUCLEOTIDE SEQUENCE [LARGE SCALE GENOMIC DNA]</scope>
    <source>
        <strain evidence="8">RIFCSPLOWO2_12_FULL_64_10</strain>
    </source>
</reference>
<dbReference type="InterPro" id="IPR029055">
    <property type="entry name" value="Ntn_hydrolases_N"/>
</dbReference>
<organism evidence="7 8">
    <name type="scientific">Handelsmanbacteria sp. (strain RIFCSPLOWO2_12_FULL_64_10)</name>
    <dbReference type="NCBI Taxonomy" id="1817868"/>
    <lineage>
        <taxon>Bacteria</taxon>
        <taxon>Candidatus Handelsmaniibacteriota</taxon>
    </lineage>
</organism>
<keyword evidence="4" id="KW-0865">Zymogen</keyword>
<keyword evidence="6" id="KW-0106">Calcium</keyword>
<name>A0A1F6CCY6_HANXR</name>
<evidence type="ECO:0000313" key="7">
    <source>
        <dbReference type="EMBL" id="OGG47039.1"/>
    </source>
</evidence>
<keyword evidence="6" id="KW-0479">Metal-binding</keyword>
<dbReference type="PANTHER" id="PTHR34218">
    <property type="entry name" value="PEPTIDASE S45 PENICILLIN AMIDASE"/>
    <property type="match status" value="1"/>
</dbReference>
<dbReference type="Proteomes" id="UP000178606">
    <property type="component" value="Unassembled WGS sequence"/>
</dbReference>
<evidence type="ECO:0000256" key="1">
    <source>
        <dbReference type="ARBA" id="ARBA00006586"/>
    </source>
</evidence>
<comment type="cofactor">
    <cofactor evidence="6">
        <name>Ca(2+)</name>
        <dbReference type="ChEBI" id="CHEBI:29108"/>
    </cofactor>
    <text evidence="6">Binds 1 Ca(2+) ion per dimer.</text>
</comment>
<protein>
    <recommendedName>
        <fullName evidence="9">Penicillin acylase family protein</fullName>
    </recommendedName>
</protein>
<feature type="active site" description="Nucleophile" evidence="5">
    <location>
        <position position="250"/>
    </location>
</feature>
<dbReference type="CDD" id="cd03747">
    <property type="entry name" value="Ntn_PGA_like"/>
    <property type="match status" value="1"/>
</dbReference>
<keyword evidence="2" id="KW-0732">Signal</keyword>
<sequence>MKPLSTEHRSILLRLLKGEIDAGEASRLSGLSPRALTAARRRYLKGKLPRIKGTARLPVSAPVRVRRDAWGIAHIEAGSLADAYVALGYVTAQERLWGLDYIRRLARGELSEVLGPRFLPSDRYTRTVGIGRAADATVPHLSDEVRLVLESLADGINAGMREAADNLPVEFDLLEVAPRAWTVADSIAAWKWRWWMLTGRIEQIALAEAVSRHLPPDLFAAFMAPEAGEETIVPSIGRSTSGGDDSGEGSNNWVVGARLSATGRPILATDPHNTFGHPSQWYQAQITCPGMDAVGAFFVGTPGIYLGHNRRVAWGVTNHVASARDLYAETVDPADPSRYREKGEWRPFEVEGQTIPVRGQPPERLVIRRTLRGPVVNDFLPAIGETPEPPLSLRWVGAEPTTGFEAMLALHRAGSVDDALAALRQWPMPILNFVFAGAEGRIGYHVVGRVPRRRVAAKGFRPANDPDHEWDGVLSFDELPALIDPPRDWVATANNPPHGDDHPYATYGVWADGYRFRRIRKRIQALPRLTPDDVAAIHADVVHGRAEDLAPDLARIASSSSNRALRDAGALLSAWDGAYTTDAAAPTLFSAFWTEWLRRVARARFPERLVPLVAERAGHIARQLLLGERSDWFAPGTDVPAEVRAALTDTLAFLRKNVAPRKAQWRWGRLHTVTFRHPISHNAALSRLFDLGPFETSGGAGTVRNAGFNLNPPFQVVSGSTYRMVVDLADPAHARATTTGGQSGHPGGPHYGDQARLWVEDRYHPLWMDENDYADGVEGDMTLEP</sequence>
<dbReference type="Gene3D" id="1.10.439.10">
    <property type="entry name" value="Penicillin Amidohydrolase, domain 1"/>
    <property type="match status" value="1"/>
</dbReference>
<evidence type="ECO:0008006" key="9">
    <source>
        <dbReference type="Google" id="ProtNLM"/>
    </source>
</evidence>
<dbReference type="AlphaFoldDB" id="A0A1F6CCY6"/>
<comment type="similarity">
    <text evidence="1">Belongs to the peptidase S45 family.</text>
</comment>
<dbReference type="PANTHER" id="PTHR34218:SF3">
    <property type="entry name" value="ACYL-HOMOSERINE LACTONE ACYLASE PVDQ"/>
    <property type="match status" value="1"/>
</dbReference>
<evidence type="ECO:0000256" key="3">
    <source>
        <dbReference type="ARBA" id="ARBA00022801"/>
    </source>
</evidence>
<evidence type="ECO:0000256" key="4">
    <source>
        <dbReference type="ARBA" id="ARBA00023145"/>
    </source>
</evidence>
<proteinExistence type="inferred from homology"/>
<dbReference type="InterPro" id="IPR043146">
    <property type="entry name" value="Penicillin_amidase_N_B-knob"/>
</dbReference>
<dbReference type="Gene3D" id="1.10.1400.10">
    <property type="match status" value="1"/>
</dbReference>
<dbReference type="InterPro" id="IPR043147">
    <property type="entry name" value="Penicillin_amidase_A-knob"/>
</dbReference>
<dbReference type="InterPro" id="IPR002692">
    <property type="entry name" value="S45"/>
</dbReference>
<feature type="binding site" evidence="6">
    <location>
        <position position="325"/>
    </location>
    <ligand>
        <name>Ca(2+)</name>
        <dbReference type="ChEBI" id="CHEBI:29108"/>
    </ligand>
</feature>
<accession>A0A1F6CCY6</accession>
<dbReference type="Pfam" id="PF01804">
    <property type="entry name" value="Penicil_amidase"/>
    <property type="match status" value="1"/>
</dbReference>
<evidence type="ECO:0000256" key="2">
    <source>
        <dbReference type="ARBA" id="ARBA00022729"/>
    </source>
</evidence>
<gene>
    <name evidence="7" type="ORF">A3F84_06970</name>
</gene>
<evidence type="ECO:0000313" key="8">
    <source>
        <dbReference type="Proteomes" id="UP000178606"/>
    </source>
</evidence>
<dbReference type="PIRSF" id="PIRSF001227">
    <property type="entry name" value="Pen_acylase"/>
    <property type="match status" value="1"/>
</dbReference>
<dbReference type="GO" id="GO:0017000">
    <property type="term" value="P:antibiotic biosynthetic process"/>
    <property type="evidence" value="ECO:0007669"/>
    <property type="project" value="InterPro"/>
</dbReference>
<dbReference type="InterPro" id="IPR023343">
    <property type="entry name" value="Penicillin_amidase_dom1"/>
</dbReference>
<dbReference type="SUPFAM" id="SSF56235">
    <property type="entry name" value="N-terminal nucleophile aminohydrolases (Ntn hydrolases)"/>
    <property type="match status" value="1"/>
</dbReference>
<dbReference type="EMBL" id="MFKF01000276">
    <property type="protein sequence ID" value="OGG47039.1"/>
    <property type="molecule type" value="Genomic_DNA"/>
</dbReference>
<dbReference type="Gene3D" id="3.60.20.10">
    <property type="entry name" value="Glutamine Phosphoribosylpyrophosphate, subunit 1, domain 1"/>
    <property type="match status" value="1"/>
</dbReference>
<evidence type="ECO:0000256" key="5">
    <source>
        <dbReference type="PIRSR" id="PIRSR001227-1"/>
    </source>
</evidence>
<keyword evidence="3" id="KW-0378">Hydrolase</keyword>